<evidence type="ECO:0000256" key="1">
    <source>
        <dbReference type="ARBA" id="ARBA00007428"/>
    </source>
</evidence>
<keyword evidence="5" id="KW-1185">Reference proteome</keyword>
<dbReference type="InterPro" id="IPR003123">
    <property type="entry name" value="VPS9"/>
</dbReference>
<dbReference type="Gene3D" id="3.30.1520.10">
    <property type="entry name" value="Phox-like domain"/>
    <property type="match status" value="1"/>
</dbReference>
<dbReference type="SUPFAM" id="SSF109993">
    <property type="entry name" value="VPS9 domain"/>
    <property type="match status" value="1"/>
</dbReference>
<dbReference type="Proteomes" id="UP000054821">
    <property type="component" value="Unassembled WGS sequence"/>
</dbReference>
<dbReference type="PANTHER" id="PTHR24170">
    <property type="entry name" value="ANKYRIN REPEAT DOMAIN-CONTAINING PROTEIN 27"/>
    <property type="match status" value="1"/>
</dbReference>
<feature type="compositionally biased region" description="Acidic residues" evidence="2">
    <location>
        <begin position="560"/>
        <end position="571"/>
    </location>
</feature>
<dbReference type="EMBL" id="JPDN02000009">
    <property type="protein sequence ID" value="PON27625.1"/>
    <property type="molecule type" value="Genomic_DNA"/>
</dbReference>
<feature type="compositionally biased region" description="Low complexity" evidence="2">
    <location>
        <begin position="583"/>
        <end position="596"/>
    </location>
</feature>
<protein>
    <recommendedName>
        <fullName evidence="3">VPS9 domain-containing protein</fullName>
    </recommendedName>
</protein>
<dbReference type="SUPFAM" id="SSF64268">
    <property type="entry name" value="PX domain"/>
    <property type="match status" value="1"/>
</dbReference>
<dbReference type="SUPFAM" id="SSF48403">
    <property type="entry name" value="Ankyrin repeat"/>
    <property type="match status" value="1"/>
</dbReference>
<dbReference type="GO" id="GO:0045022">
    <property type="term" value="P:early endosome to late endosome transport"/>
    <property type="evidence" value="ECO:0007669"/>
    <property type="project" value="TreeGrafter"/>
</dbReference>
<dbReference type="Gene3D" id="1.25.40.20">
    <property type="entry name" value="Ankyrin repeat-containing domain"/>
    <property type="match status" value="2"/>
</dbReference>
<evidence type="ECO:0000313" key="5">
    <source>
        <dbReference type="Proteomes" id="UP000054821"/>
    </source>
</evidence>
<dbReference type="GO" id="GO:0005770">
    <property type="term" value="C:late endosome"/>
    <property type="evidence" value="ECO:0007669"/>
    <property type="project" value="TreeGrafter"/>
</dbReference>
<dbReference type="CDD" id="cd06093">
    <property type="entry name" value="PX_domain"/>
    <property type="match status" value="1"/>
</dbReference>
<sequence>MQPLNPFLAAFFKSQVAAQCTPVHHHILLVPLTDVLLTHRETESGAPAHEVVASDEFLASHVLRIPGPDGPVAGKDSSQNLREARGKARQFNTLNGRSVIVKDSFIYSNKGIPGKRSSSKAPPVANPIMFSGFKNLAQAQILNDTIWYPDVTEPRQWLVYYISKPLIGAWEEVRLEPAVLVSGVRSRAAAEQQQKRQANGDSADALPRKKDIRSFQDLLNHFPMIARQMQPGLEKLFVEFTTVFQKPLPPPPSASYIPDPKPDGPVTSAARRARADSLTARNGKAHLHNNLPVEEDFYAEDDEDIMRASLESAVTAAIDIFQGVDKQQLSLLGATTDLTGPLVEKLIERYIAENVHGLLFGKLSAIKRRDDLELEAKIRKMEFIDISQLGIAIDGGLKAKNDLVTQLNPAVDEFRRISNAMSPPEMLDLLLSTMKIASQLTDTSRPLAGASTEASTSEKAIMTVNADTLVSLLLYVIIRSQVRNLQARLTYIRNFNFVEDVDSGEMGYALSTFEAVLAYLFADSAGLRRASKKNRALWDAAKGADMKALRDIMEPSPGAVDDDDIEDSDSDANDRIPANVGFNNPPRSSSRRNSLVLSSSDRFSHGTGLGHVFPFQLSNGDGASDSLLDLPVKKIKRVAMDTRSLSSASEFSYHSMTASVGSLSSALEGDISVERLAHTSSALGESVLMMAVQGGSVEILEYLLSLSGYYPFDIVLTDVNNENTTLLSAAVQLGNRDLISSLLDYLLGKANPIQLAQYFSVQDVWGRSVGHYLFNAPWMINSIGTLIQWRQRDKNGQTPLFALCRCYDHVDYYAMVEDGIRAAQQSQLDGQPLHVDEHIDGKGNTLLHIMNDPRLALRILQFCDVDVNATNEKKFTALMVASKYGRYDMVRALFADPRVDLGAKELRGLTAVELAKDDEVRNRIDDLGLFSMPPARDGRITGVVRAFFVEDSTVRLVLKSAAPTDHDSYTVTTSRRSLTDFEQLARLLAEENPASWIPSMADTRWPFQLPSRPSRAALRDIQTRTDWFLKIMLSHPTLSTHEMLWEFFLVPELQLEVMEQRTKLKAETRLEKVREEYEPMEDIRVVEQFVDHARDMVRSVSYSTKSVTRRANAATQVAADYYDAAALLYRAVFTIQFLPPQHIVGMEVFVRAMAPAQHNPQIIFHTTLMAIQSTVQAMLLSLSKPASLIGQITAAKREADRNDSAATRPSRWALGLLDDSRQRNQEEKGKRARESREQAAFLSKELRYTQQTVAAELAGWKESHDQVAIRAIRDYARGMAVQERIRLEGMMRALRIVRMGNYQQGVMNTMSQRRPPSPPTDGKQEAEDGDDVPPGNETSGAE</sequence>
<evidence type="ECO:0000256" key="2">
    <source>
        <dbReference type="SAM" id="MobiDB-lite"/>
    </source>
</evidence>
<dbReference type="GO" id="GO:0005085">
    <property type="term" value="F:guanyl-nucleotide exchange factor activity"/>
    <property type="evidence" value="ECO:0007669"/>
    <property type="project" value="TreeGrafter"/>
</dbReference>
<dbReference type="InterPro" id="IPR051248">
    <property type="entry name" value="UPF0507/Ank_repeat_27"/>
</dbReference>
<dbReference type="Gene3D" id="1.20.1050.80">
    <property type="entry name" value="VPS9 domain"/>
    <property type="match status" value="1"/>
</dbReference>
<dbReference type="SMART" id="SM00248">
    <property type="entry name" value="ANK"/>
    <property type="match status" value="3"/>
</dbReference>
<comment type="similarity">
    <text evidence="1">Belongs to the UPF0507 family.</text>
</comment>
<dbReference type="PROSITE" id="PS51205">
    <property type="entry name" value="VPS9"/>
    <property type="match status" value="1"/>
</dbReference>
<evidence type="ECO:0000259" key="3">
    <source>
        <dbReference type="PROSITE" id="PS51205"/>
    </source>
</evidence>
<feature type="domain" description="VPS9" evidence="3">
    <location>
        <begin position="368"/>
        <end position="529"/>
    </location>
</feature>
<feature type="region of interest" description="Disordered" evidence="2">
    <location>
        <begin position="1308"/>
        <end position="1342"/>
    </location>
</feature>
<dbReference type="InterPro" id="IPR037191">
    <property type="entry name" value="VPS9_dom_sf"/>
</dbReference>
<dbReference type="Pfam" id="PF02204">
    <property type="entry name" value="VPS9"/>
    <property type="match status" value="1"/>
</dbReference>
<gene>
    <name evidence="4" type="ORF">TGAM01_v203392</name>
</gene>
<dbReference type="GO" id="GO:0005769">
    <property type="term" value="C:early endosome"/>
    <property type="evidence" value="ECO:0007669"/>
    <property type="project" value="TreeGrafter"/>
</dbReference>
<evidence type="ECO:0000313" key="4">
    <source>
        <dbReference type="EMBL" id="PON27625.1"/>
    </source>
</evidence>
<dbReference type="GO" id="GO:0097422">
    <property type="term" value="C:tubular endosome"/>
    <property type="evidence" value="ECO:0007669"/>
    <property type="project" value="TreeGrafter"/>
</dbReference>
<dbReference type="PANTHER" id="PTHR24170:SF1">
    <property type="entry name" value="DOMAIN PROTEIN, PUTATIVE (AFU_ORTHOLOGUE AFUA_1G09870)-RELATED"/>
    <property type="match status" value="1"/>
</dbReference>
<dbReference type="GeneID" id="29981368"/>
<comment type="caution">
    <text evidence="4">The sequence shown here is derived from an EMBL/GenBank/DDBJ whole genome shotgun (WGS) entry which is preliminary data.</text>
</comment>
<dbReference type="STRING" id="398673.A0A2P4ZTJ5"/>
<dbReference type="Pfam" id="PF13857">
    <property type="entry name" value="Ank_5"/>
    <property type="match status" value="1"/>
</dbReference>
<dbReference type="GO" id="GO:0030133">
    <property type="term" value="C:transport vesicle"/>
    <property type="evidence" value="ECO:0007669"/>
    <property type="project" value="TreeGrafter"/>
</dbReference>
<dbReference type="GO" id="GO:0035091">
    <property type="term" value="F:phosphatidylinositol binding"/>
    <property type="evidence" value="ECO:0007669"/>
    <property type="project" value="InterPro"/>
</dbReference>
<dbReference type="GO" id="GO:0005886">
    <property type="term" value="C:plasma membrane"/>
    <property type="evidence" value="ECO:0007669"/>
    <property type="project" value="TreeGrafter"/>
</dbReference>
<dbReference type="GO" id="GO:0000149">
    <property type="term" value="F:SNARE binding"/>
    <property type="evidence" value="ECO:0007669"/>
    <property type="project" value="TreeGrafter"/>
</dbReference>
<dbReference type="InterPro" id="IPR002110">
    <property type="entry name" value="Ankyrin_rpt"/>
</dbReference>
<dbReference type="InterPro" id="IPR036770">
    <property type="entry name" value="Ankyrin_rpt-contain_sf"/>
</dbReference>
<reference evidence="4 5" key="1">
    <citation type="journal article" date="2016" name="Genome Announc.">
        <title>Draft Whole-Genome Sequence of Trichoderma gamsii T6085, a Promising Biocontrol Agent of Fusarium Head Blight on Wheat.</title>
        <authorList>
            <person name="Baroncelli R."/>
            <person name="Zapparata A."/>
            <person name="Piaggeschi G."/>
            <person name="Sarrocco S."/>
            <person name="Vannacci G."/>
        </authorList>
    </citation>
    <scope>NUCLEOTIDE SEQUENCE [LARGE SCALE GENOMIC DNA]</scope>
    <source>
        <strain evidence="4 5">T6085</strain>
    </source>
</reference>
<accession>A0A2P4ZTJ5</accession>
<feature type="region of interest" description="Disordered" evidence="2">
    <location>
        <begin position="555"/>
        <end position="596"/>
    </location>
</feature>
<proteinExistence type="inferred from homology"/>
<dbReference type="RefSeq" id="XP_018665556.1">
    <property type="nucleotide sequence ID" value="XM_018801285.1"/>
</dbReference>
<dbReference type="InterPro" id="IPR036871">
    <property type="entry name" value="PX_dom_sf"/>
</dbReference>
<organism evidence="4 5">
    <name type="scientific">Trichoderma gamsii</name>
    <dbReference type="NCBI Taxonomy" id="398673"/>
    <lineage>
        <taxon>Eukaryota</taxon>
        <taxon>Fungi</taxon>
        <taxon>Dikarya</taxon>
        <taxon>Ascomycota</taxon>
        <taxon>Pezizomycotina</taxon>
        <taxon>Sordariomycetes</taxon>
        <taxon>Hypocreomycetidae</taxon>
        <taxon>Hypocreales</taxon>
        <taxon>Hypocreaceae</taxon>
        <taxon>Trichoderma</taxon>
    </lineage>
</organism>
<name>A0A2P4ZTJ5_9HYPO</name>